<evidence type="ECO:0000256" key="2">
    <source>
        <dbReference type="SAM" id="MobiDB-lite"/>
    </source>
</evidence>
<name>S7MYL8_MYOBR</name>
<evidence type="ECO:0000313" key="3">
    <source>
        <dbReference type="EMBL" id="EPQ09674.1"/>
    </source>
</evidence>
<keyword evidence="4" id="KW-1185">Reference proteome</keyword>
<feature type="region of interest" description="Disordered" evidence="2">
    <location>
        <begin position="157"/>
        <end position="182"/>
    </location>
</feature>
<dbReference type="EMBL" id="KE162808">
    <property type="protein sequence ID" value="EPQ09674.1"/>
    <property type="molecule type" value="Genomic_DNA"/>
</dbReference>
<dbReference type="Proteomes" id="UP000052978">
    <property type="component" value="Unassembled WGS sequence"/>
</dbReference>
<keyword evidence="3" id="KW-0371">Homeobox</keyword>
<reference evidence="3 4" key="1">
    <citation type="journal article" date="2013" name="Nat. Commun.">
        <title>Genome analysis reveals insights into physiology and longevity of the Brandt's bat Myotis brandtii.</title>
        <authorList>
            <person name="Seim I."/>
            <person name="Fang X."/>
            <person name="Xiong Z."/>
            <person name="Lobanov A.V."/>
            <person name="Huang Z."/>
            <person name="Ma S."/>
            <person name="Feng Y."/>
            <person name="Turanov A.A."/>
            <person name="Zhu Y."/>
            <person name="Lenz T.L."/>
            <person name="Gerashchenko M.V."/>
            <person name="Fan D."/>
            <person name="Hee Yim S."/>
            <person name="Yao X."/>
            <person name="Jordan D."/>
            <person name="Xiong Y."/>
            <person name="Ma Y."/>
            <person name="Lyapunov A.N."/>
            <person name="Chen G."/>
            <person name="Kulakova O.I."/>
            <person name="Sun Y."/>
            <person name="Lee S.G."/>
            <person name="Bronson R.T."/>
            <person name="Moskalev A.A."/>
            <person name="Sunyaev S.R."/>
            <person name="Zhang G."/>
            <person name="Krogh A."/>
            <person name="Wang J."/>
            <person name="Gladyshev V.N."/>
        </authorList>
    </citation>
    <scope>NUCLEOTIDE SEQUENCE [LARGE SCALE GENOMIC DNA]</scope>
</reference>
<dbReference type="GO" id="GO:0021515">
    <property type="term" value="P:cell differentiation in spinal cord"/>
    <property type="evidence" value="ECO:0007669"/>
    <property type="project" value="TreeGrafter"/>
</dbReference>
<dbReference type="AlphaFoldDB" id="S7MYL8"/>
<dbReference type="eggNOG" id="KOG0488">
    <property type="taxonomic scope" value="Eukaryota"/>
</dbReference>
<keyword evidence="3" id="KW-0238">DNA-binding</keyword>
<evidence type="ECO:0000313" key="4">
    <source>
        <dbReference type="Proteomes" id="UP000052978"/>
    </source>
</evidence>
<proteinExistence type="predicted"/>
<evidence type="ECO:0000256" key="1">
    <source>
        <dbReference type="ARBA" id="ARBA00022473"/>
    </source>
</evidence>
<accession>S7MYL8</accession>
<sequence length="240" mass="25500">MMFPGLLAPPAGYPSLLRPTPTLTLPQSLQSAFSGHSSFLVEDLIRISRPPAYLPRSVPSASMSPPRQGTPANLTDTVASDLGSPSPGSRRGGSPQTAVSPASEPTFLKFGVNAILSSAPRNEASPALLQSGPPKTFAFPYFEGSFQPFIRSSYFPGRSRPPPLREAERRPSSSPSLSAPKPYFSVHPSGLCSGSEVARRTTFTNPSRQFDALFSTSGDCLTLCTNSLLYKLAGIVMVPI</sequence>
<dbReference type="GO" id="GO:0006357">
    <property type="term" value="P:regulation of transcription by RNA polymerase II"/>
    <property type="evidence" value="ECO:0007669"/>
    <property type="project" value="TreeGrafter"/>
</dbReference>
<dbReference type="PANTHER" id="PTHR24331">
    <property type="entry name" value="DBX"/>
    <property type="match status" value="1"/>
</dbReference>
<organism evidence="3 4">
    <name type="scientific">Myotis brandtii</name>
    <name type="common">Brandt's bat</name>
    <dbReference type="NCBI Taxonomy" id="109478"/>
    <lineage>
        <taxon>Eukaryota</taxon>
        <taxon>Metazoa</taxon>
        <taxon>Chordata</taxon>
        <taxon>Craniata</taxon>
        <taxon>Vertebrata</taxon>
        <taxon>Euteleostomi</taxon>
        <taxon>Mammalia</taxon>
        <taxon>Eutheria</taxon>
        <taxon>Laurasiatheria</taxon>
        <taxon>Chiroptera</taxon>
        <taxon>Yangochiroptera</taxon>
        <taxon>Vespertilionidae</taxon>
        <taxon>Myotis</taxon>
    </lineage>
</organism>
<feature type="region of interest" description="Disordered" evidence="2">
    <location>
        <begin position="56"/>
        <end position="103"/>
    </location>
</feature>
<gene>
    <name evidence="3" type="ORF">D623_10018675</name>
</gene>
<feature type="compositionally biased region" description="Low complexity" evidence="2">
    <location>
        <begin position="83"/>
        <end position="95"/>
    </location>
</feature>
<dbReference type="InterPro" id="IPR051662">
    <property type="entry name" value="H2.0_Homeobox_NeuralPatt"/>
</dbReference>
<feature type="compositionally biased region" description="Polar residues" evidence="2">
    <location>
        <begin position="59"/>
        <end position="78"/>
    </location>
</feature>
<protein>
    <submittedName>
        <fullName evidence="3">Homeobox protein DBX1</fullName>
    </submittedName>
</protein>
<dbReference type="GO" id="GO:0003677">
    <property type="term" value="F:DNA binding"/>
    <property type="evidence" value="ECO:0007669"/>
    <property type="project" value="UniProtKB-KW"/>
</dbReference>
<keyword evidence="1" id="KW-0217">Developmental protein</keyword>
<dbReference type="PANTHER" id="PTHR24331:SF6">
    <property type="entry name" value="HOMEOBOX PROTEIN DBX1"/>
    <property type="match status" value="1"/>
</dbReference>